<evidence type="ECO:0000313" key="2">
    <source>
        <dbReference type="EMBL" id="GLD72835.1"/>
    </source>
</evidence>
<gene>
    <name evidence="2" type="ORF">AKAME5_002416000</name>
</gene>
<dbReference type="PROSITE" id="PS50835">
    <property type="entry name" value="IG_LIKE"/>
    <property type="match status" value="1"/>
</dbReference>
<dbReference type="EMBL" id="BRZM01001250">
    <property type="protein sequence ID" value="GLD72835.1"/>
    <property type="molecule type" value="Genomic_DNA"/>
</dbReference>
<feature type="domain" description="Ig-like" evidence="1">
    <location>
        <begin position="27"/>
        <end position="95"/>
    </location>
</feature>
<dbReference type="InterPro" id="IPR036179">
    <property type="entry name" value="Ig-like_dom_sf"/>
</dbReference>
<dbReference type="PANTHER" id="PTHR47387">
    <property type="entry name" value="NECTIN-2"/>
    <property type="match status" value="1"/>
</dbReference>
<proteinExistence type="predicted"/>
<accession>A0AAD3NI07</accession>
<dbReference type="SUPFAM" id="SSF48726">
    <property type="entry name" value="Immunoglobulin"/>
    <property type="match status" value="1"/>
</dbReference>
<dbReference type="AlphaFoldDB" id="A0AAD3NI07"/>
<sequence length="99" mass="10677">MDGCTCIACSTTDNGRREGYDNNWYVGRADATLLCLANANPAPTTITWTAASGSLPDTVVVDCNKLMVRKVDDVVNTTFICEVKNKHGASKHQITTIVI</sequence>
<evidence type="ECO:0000313" key="3">
    <source>
        <dbReference type="Proteomes" id="UP001279410"/>
    </source>
</evidence>
<dbReference type="InterPro" id="IPR052659">
    <property type="entry name" value="Nectin/PVR"/>
</dbReference>
<evidence type="ECO:0000259" key="1">
    <source>
        <dbReference type="PROSITE" id="PS50835"/>
    </source>
</evidence>
<dbReference type="Gene3D" id="2.60.40.10">
    <property type="entry name" value="Immunoglobulins"/>
    <property type="match status" value="1"/>
</dbReference>
<name>A0AAD3NI07_LATJO</name>
<dbReference type="InterPro" id="IPR013783">
    <property type="entry name" value="Ig-like_fold"/>
</dbReference>
<protein>
    <submittedName>
        <fullName evidence="2">Nectin-2-like protein</fullName>
    </submittedName>
</protein>
<dbReference type="Proteomes" id="UP001279410">
    <property type="component" value="Unassembled WGS sequence"/>
</dbReference>
<keyword evidence="3" id="KW-1185">Reference proteome</keyword>
<reference evidence="2" key="1">
    <citation type="submission" date="2022-08" db="EMBL/GenBank/DDBJ databases">
        <title>Genome sequencing of akame (Lates japonicus).</title>
        <authorList>
            <person name="Hashiguchi Y."/>
            <person name="Takahashi H."/>
        </authorList>
    </citation>
    <scope>NUCLEOTIDE SEQUENCE</scope>
    <source>
        <strain evidence="2">Kochi</strain>
    </source>
</reference>
<dbReference type="PANTHER" id="PTHR47387:SF1">
    <property type="entry name" value="NECTIN-2"/>
    <property type="match status" value="1"/>
</dbReference>
<dbReference type="InterPro" id="IPR007110">
    <property type="entry name" value="Ig-like_dom"/>
</dbReference>
<comment type="caution">
    <text evidence="2">The sequence shown here is derived from an EMBL/GenBank/DDBJ whole genome shotgun (WGS) entry which is preliminary data.</text>
</comment>
<feature type="non-terminal residue" evidence="2">
    <location>
        <position position="99"/>
    </location>
</feature>
<organism evidence="2 3">
    <name type="scientific">Lates japonicus</name>
    <name type="common">Japanese lates</name>
    <dbReference type="NCBI Taxonomy" id="270547"/>
    <lineage>
        <taxon>Eukaryota</taxon>
        <taxon>Metazoa</taxon>
        <taxon>Chordata</taxon>
        <taxon>Craniata</taxon>
        <taxon>Vertebrata</taxon>
        <taxon>Euteleostomi</taxon>
        <taxon>Actinopterygii</taxon>
        <taxon>Neopterygii</taxon>
        <taxon>Teleostei</taxon>
        <taxon>Neoteleostei</taxon>
        <taxon>Acanthomorphata</taxon>
        <taxon>Carangaria</taxon>
        <taxon>Carangaria incertae sedis</taxon>
        <taxon>Centropomidae</taxon>
        <taxon>Lates</taxon>
    </lineage>
</organism>